<name>A0A920CWZ9_9BACL</name>
<evidence type="ECO:0000313" key="6">
    <source>
        <dbReference type="EMBL" id="GIP15800.1"/>
    </source>
</evidence>
<dbReference type="InterPro" id="IPR003593">
    <property type="entry name" value="AAA+_ATPase"/>
</dbReference>
<organism evidence="6 7">
    <name type="scientific">Paenibacillus montaniterrae</name>
    <dbReference type="NCBI Taxonomy" id="429341"/>
    <lineage>
        <taxon>Bacteria</taxon>
        <taxon>Bacillati</taxon>
        <taxon>Bacillota</taxon>
        <taxon>Bacilli</taxon>
        <taxon>Bacillales</taxon>
        <taxon>Paenibacillaceae</taxon>
        <taxon>Paenibacillus</taxon>
    </lineage>
</organism>
<evidence type="ECO:0000256" key="3">
    <source>
        <dbReference type="ARBA" id="ARBA00022748"/>
    </source>
</evidence>
<evidence type="ECO:0000256" key="1">
    <source>
        <dbReference type="ARBA" id="ARBA00022448"/>
    </source>
</evidence>
<dbReference type="InterPro" id="IPR003439">
    <property type="entry name" value="ABC_transporter-like_ATP-bd"/>
</dbReference>
<dbReference type="GO" id="GO:0016887">
    <property type="term" value="F:ATP hydrolysis activity"/>
    <property type="evidence" value="ECO:0007669"/>
    <property type="project" value="InterPro"/>
</dbReference>
<dbReference type="InterPro" id="IPR005895">
    <property type="entry name" value="ABC_transptr_haem_export_CcmA"/>
</dbReference>
<reference evidence="6" key="1">
    <citation type="submission" date="2021-03" db="EMBL/GenBank/DDBJ databases">
        <title>Antimicrobial resistance genes in bacteria isolated from Japanese honey, and their potential for conferring macrolide and lincosamide resistance in the American foulbrood pathogen Paenibacillus larvae.</title>
        <authorList>
            <person name="Okamoto M."/>
            <person name="Kumagai M."/>
            <person name="Kanamori H."/>
            <person name="Takamatsu D."/>
        </authorList>
    </citation>
    <scope>NUCLEOTIDE SEQUENCE</scope>
    <source>
        <strain evidence="6">J40TS1</strain>
    </source>
</reference>
<evidence type="ECO:0000313" key="7">
    <source>
        <dbReference type="Proteomes" id="UP000683139"/>
    </source>
</evidence>
<keyword evidence="1" id="KW-0813">Transport</keyword>
<keyword evidence="4" id="KW-0067">ATP-binding</keyword>
<dbReference type="GO" id="GO:0005524">
    <property type="term" value="F:ATP binding"/>
    <property type="evidence" value="ECO:0007669"/>
    <property type="project" value="UniProtKB-KW"/>
</dbReference>
<dbReference type="AlphaFoldDB" id="A0A920CWZ9"/>
<evidence type="ECO:0000256" key="2">
    <source>
        <dbReference type="ARBA" id="ARBA00022741"/>
    </source>
</evidence>
<dbReference type="InterPro" id="IPR027417">
    <property type="entry name" value="P-loop_NTPase"/>
</dbReference>
<dbReference type="Proteomes" id="UP000683139">
    <property type="component" value="Unassembled WGS sequence"/>
</dbReference>
<evidence type="ECO:0000256" key="4">
    <source>
        <dbReference type="ARBA" id="ARBA00022840"/>
    </source>
</evidence>
<dbReference type="NCBIfam" id="TIGR01189">
    <property type="entry name" value="ccmA"/>
    <property type="match status" value="1"/>
</dbReference>
<accession>A0A920CWZ9</accession>
<keyword evidence="3" id="KW-0201">Cytochrome c-type biogenesis</keyword>
<protein>
    <recommendedName>
        <fullName evidence="5">ABC transporter domain-containing protein</fullName>
    </recommendedName>
</protein>
<dbReference type="SUPFAM" id="SSF52540">
    <property type="entry name" value="P-loop containing nucleoside triphosphate hydrolases"/>
    <property type="match status" value="1"/>
</dbReference>
<dbReference type="GO" id="GO:0017004">
    <property type="term" value="P:cytochrome complex assembly"/>
    <property type="evidence" value="ECO:0007669"/>
    <property type="project" value="UniProtKB-KW"/>
</dbReference>
<dbReference type="Pfam" id="PF00005">
    <property type="entry name" value="ABC_tran"/>
    <property type="match status" value="1"/>
</dbReference>
<dbReference type="PANTHER" id="PTHR42939:SF1">
    <property type="entry name" value="ABC TRANSPORTER ATP-BINDING PROTEIN ALBC-RELATED"/>
    <property type="match status" value="1"/>
</dbReference>
<dbReference type="PROSITE" id="PS50893">
    <property type="entry name" value="ABC_TRANSPORTER_2"/>
    <property type="match status" value="1"/>
</dbReference>
<dbReference type="Gene3D" id="3.40.50.300">
    <property type="entry name" value="P-loop containing nucleotide triphosphate hydrolases"/>
    <property type="match status" value="1"/>
</dbReference>
<keyword evidence="7" id="KW-1185">Reference proteome</keyword>
<keyword evidence="2" id="KW-0547">Nucleotide-binding</keyword>
<dbReference type="GO" id="GO:0022857">
    <property type="term" value="F:transmembrane transporter activity"/>
    <property type="evidence" value="ECO:0007669"/>
    <property type="project" value="InterPro"/>
</dbReference>
<feature type="domain" description="ABC transporter" evidence="5">
    <location>
        <begin position="17"/>
        <end position="243"/>
    </location>
</feature>
<proteinExistence type="predicted"/>
<dbReference type="EMBL" id="BOSE01000002">
    <property type="protein sequence ID" value="GIP15800.1"/>
    <property type="molecule type" value="Genomic_DNA"/>
</dbReference>
<gene>
    <name evidence="6" type="ORF">J40TS1_14420</name>
</gene>
<dbReference type="PANTHER" id="PTHR42939">
    <property type="entry name" value="ABC TRANSPORTER ATP-BINDING PROTEIN ALBC-RELATED"/>
    <property type="match status" value="1"/>
</dbReference>
<evidence type="ECO:0000259" key="5">
    <source>
        <dbReference type="PROSITE" id="PS50893"/>
    </source>
</evidence>
<dbReference type="PROSITE" id="PS00211">
    <property type="entry name" value="ABC_TRANSPORTER_1"/>
    <property type="match status" value="1"/>
</dbReference>
<dbReference type="InterPro" id="IPR017871">
    <property type="entry name" value="ABC_transporter-like_CS"/>
</dbReference>
<sequence>MDNMHNDAALAMSSLTLELDHISKVIGNKQLVAPLSLSIAAGQIVALCGGNGAGKSSIIRMIADLSRPSSGSIVLHGTALHEQRDQYLAELGYMPDDYQFTGSFTAYESLKFWAELKQQPVNRVRELLELVGLHETGKKKVHQFSKGMRQRLLLAQALLSKPSLLLLDEPTNGLDPYWMKRFVAIIDEAARGGAIVLFSTHQLQVAEAAADYIVMLDQGEVKLSSSYEQIRLQYGEQGLQRAYEAIFWGEEGAMERVRA</sequence>
<dbReference type="SMART" id="SM00382">
    <property type="entry name" value="AAA"/>
    <property type="match status" value="1"/>
</dbReference>
<dbReference type="InterPro" id="IPR051782">
    <property type="entry name" value="ABC_Transporter_VariousFunc"/>
</dbReference>
<comment type="caution">
    <text evidence="6">The sequence shown here is derived from an EMBL/GenBank/DDBJ whole genome shotgun (WGS) entry which is preliminary data.</text>
</comment>